<proteinExistence type="predicted"/>
<gene>
    <name evidence="1" type="ORF">DSM02_3455</name>
</gene>
<accession>A0A4V1KPB3</accession>
<evidence type="ECO:0000313" key="2">
    <source>
        <dbReference type="Proteomes" id="UP000289859"/>
    </source>
</evidence>
<evidence type="ECO:0008006" key="3">
    <source>
        <dbReference type="Google" id="ProtNLM"/>
    </source>
</evidence>
<organism evidence="1 2">
    <name type="scientific">Leeuwenhoekiella polynyae</name>
    <dbReference type="NCBI Taxonomy" id="1550906"/>
    <lineage>
        <taxon>Bacteria</taxon>
        <taxon>Pseudomonadati</taxon>
        <taxon>Bacteroidota</taxon>
        <taxon>Flavobacteriia</taxon>
        <taxon>Flavobacteriales</taxon>
        <taxon>Flavobacteriaceae</taxon>
        <taxon>Leeuwenhoekiella</taxon>
    </lineage>
</organism>
<dbReference type="Proteomes" id="UP000289859">
    <property type="component" value="Unassembled WGS sequence"/>
</dbReference>
<dbReference type="SUPFAM" id="SSF51126">
    <property type="entry name" value="Pectin lyase-like"/>
    <property type="match status" value="1"/>
</dbReference>
<sequence>MILRHICIYIIFVFFTNSYSQVKGEKDDVQISLLSKLKNYSREISSLKGQIKKGPRVTVNYKNVIVCSSFEELEAIKTDELVFVENGISSGLFKLISKSNSTNLDRGVYFKSSITNFIWKRVFDGDEILVDWYRHSISDDITDEIKRAMRTAAFLKKYVSLPAGVFKISRPIIVPMGLLGVYGKGKLATILIPRSGLEVTFHIKYSGNYSDFTIGEYRPLNNRINSNGILIEGELASEAVNNSIVLSTFENIRILGLNGYGFKIENVYDSYFKSISVELCGNSDEYAFSVNSINGETTNMSTWDQLQVEQSDKKAIYIGPDVFSCVFSNIHSERTSDSKDIFSYVLGGNRCLYESIRIHNRTEKSSLRISGYNTTFINFGVESPNTLLLEGVNGSDLNFINSYLPFSELSTVRNQIGNIYFNSGTFRKGINNNQNLHFEYGLFK</sequence>
<comment type="caution">
    <text evidence="1">The sequence shown here is derived from an EMBL/GenBank/DDBJ whole genome shotgun (WGS) entry which is preliminary data.</text>
</comment>
<dbReference type="InterPro" id="IPR011050">
    <property type="entry name" value="Pectin_lyase_fold/virulence"/>
</dbReference>
<evidence type="ECO:0000313" key="1">
    <source>
        <dbReference type="EMBL" id="RXG14685.1"/>
    </source>
</evidence>
<dbReference type="AlphaFoldDB" id="A0A4V1KPB3"/>
<name>A0A4V1KPB3_9FLAO</name>
<protein>
    <recommendedName>
        <fullName evidence="3">Pectate lyase-like protein</fullName>
    </recommendedName>
</protein>
<dbReference type="EMBL" id="QOVK01000022">
    <property type="protein sequence ID" value="RXG14685.1"/>
    <property type="molecule type" value="Genomic_DNA"/>
</dbReference>
<keyword evidence="2" id="KW-1185">Reference proteome</keyword>
<reference evidence="1 2" key="1">
    <citation type="submission" date="2018-07" db="EMBL/GenBank/DDBJ databases">
        <title>Leeuwenhoekiella genomics.</title>
        <authorList>
            <person name="Tahon G."/>
            <person name="Willems A."/>
        </authorList>
    </citation>
    <scope>NUCLEOTIDE SEQUENCE [LARGE SCALE GENOMIC DNA]</scope>
    <source>
        <strain evidence="1 2">LMG 29608</strain>
    </source>
</reference>